<evidence type="ECO:0000313" key="1">
    <source>
        <dbReference type="EMBL" id="WIX83261.1"/>
    </source>
</evidence>
<dbReference type="RefSeq" id="WP_285973815.1">
    <property type="nucleotide sequence ID" value="NZ_CP127294.1"/>
</dbReference>
<dbReference type="KEGG" id="acab:QRX50_22110"/>
<dbReference type="AlphaFoldDB" id="A0A9Y2MYA3"/>
<dbReference type="EMBL" id="CP127294">
    <property type="protein sequence ID" value="WIX83261.1"/>
    <property type="molecule type" value="Genomic_DNA"/>
</dbReference>
<proteinExistence type="predicted"/>
<organism evidence="1 2">
    <name type="scientific">Amycolatopsis carbonis</name>
    <dbReference type="NCBI Taxonomy" id="715471"/>
    <lineage>
        <taxon>Bacteria</taxon>
        <taxon>Bacillati</taxon>
        <taxon>Actinomycetota</taxon>
        <taxon>Actinomycetes</taxon>
        <taxon>Pseudonocardiales</taxon>
        <taxon>Pseudonocardiaceae</taxon>
        <taxon>Amycolatopsis</taxon>
    </lineage>
</organism>
<keyword evidence="2" id="KW-1185">Reference proteome</keyword>
<gene>
    <name evidence="1" type="ORF">QRX50_22110</name>
</gene>
<accession>A0A9Y2MYA3</accession>
<protein>
    <recommendedName>
        <fullName evidence="3">ASCH domain-containing protein</fullName>
    </recommendedName>
</protein>
<evidence type="ECO:0008006" key="3">
    <source>
        <dbReference type="Google" id="ProtNLM"/>
    </source>
</evidence>
<reference evidence="1 2" key="1">
    <citation type="submission" date="2023-06" db="EMBL/GenBank/DDBJ databases">
        <authorList>
            <person name="Oyuntsetseg B."/>
            <person name="Kim S.B."/>
        </authorList>
    </citation>
    <scope>NUCLEOTIDE SEQUENCE [LARGE SCALE GENOMIC DNA]</scope>
    <source>
        <strain evidence="1 2">2-15</strain>
    </source>
</reference>
<evidence type="ECO:0000313" key="2">
    <source>
        <dbReference type="Proteomes" id="UP001236014"/>
    </source>
</evidence>
<name>A0A9Y2MYA3_9PSEU</name>
<sequence>MLFEARLREGIHAGRVTVMVRRWARNKAIAGHRYRTGVDLIEVEHVDEVTVADLTDEDAAAAGYADLAELVSNLRGDESVPLYRVSFHVVQSGDPRAALAADAALSGPDVEAISARLTRFDASGPAGPWTRAALEAIAANPGLRAGTLAEQLGWAELLVFKRSVRKLKDLGLTLSLEVGYRISPRGAAYLSLSGRTR</sequence>
<dbReference type="Proteomes" id="UP001236014">
    <property type="component" value="Chromosome"/>
</dbReference>